<dbReference type="EMBL" id="JAEAGR010000009">
    <property type="protein sequence ID" value="MBH1941146.1"/>
    <property type="molecule type" value="Genomic_DNA"/>
</dbReference>
<evidence type="ECO:0000259" key="4">
    <source>
        <dbReference type="SMART" id="SM00635"/>
    </source>
</evidence>
<proteinExistence type="predicted"/>
<dbReference type="Pfam" id="PF02368">
    <property type="entry name" value="Big_2"/>
    <property type="match status" value="2"/>
</dbReference>
<evidence type="ECO:0000313" key="6">
    <source>
        <dbReference type="Proteomes" id="UP000623269"/>
    </source>
</evidence>
<dbReference type="InterPro" id="IPR008979">
    <property type="entry name" value="Galactose-bd-like_sf"/>
</dbReference>
<dbReference type="Proteomes" id="UP000623269">
    <property type="component" value="Unassembled WGS sequence"/>
</dbReference>
<reference evidence="5" key="1">
    <citation type="submission" date="2020-12" db="EMBL/GenBank/DDBJ databases">
        <title>M. sibirica DSM 26468T genome.</title>
        <authorList>
            <person name="Thieme N."/>
            <person name="Rettenmaier R."/>
            <person name="Zverlov V."/>
            <person name="Liebl W."/>
        </authorList>
    </citation>
    <scope>NUCLEOTIDE SEQUENCE</scope>
    <source>
        <strain evidence="5">DSM 26468</strain>
    </source>
</reference>
<dbReference type="InterPro" id="IPR003305">
    <property type="entry name" value="CenC_carb-bd"/>
</dbReference>
<evidence type="ECO:0000313" key="5">
    <source>
        <dbReference type="EMBL" id="MBH1941146.1"/>
    </source>
</evidence>
<feature type="signal peptide" evidence="3">
    <location>
        <begin position="1"/>
        <end position="32"/>
    </location>
</feature>
<dbReference type="InterPro" id="IPR003343">
    <property type="entry name" value="Big_2"/>
</dbReference>
<dbReference type="GO" id="GO:0016798">
    <property type="term" value="F:hydrolase activity, acting on glycosyl bonds"/>
    <property type="evidence" value="ECO:0007669"/>
    <property type="project" value="InterPro"/>
</dbReference>
<evidence type="ECO:0000256" key="3">
    <source>
        <dbReference type="SAM" id="SignalP"/>
    </source>
</evidence>
<feature type="domain" description="BIG2" evidence="4">
    <location>
        <begin position="616"/>
        <end position="693"/>
    </location>
</feature>
<evidence type="ECO:0000256" key="2">
    <source>
        <dbReference type="SAM" id="MobiDB-lite"/>
    </source>
</evidence>
<accession>A0A8J7H7F9</accession>
<name>A0A8J7H7F9_9FIRM</name>
<keyword evidence="3" id="KW-0732">Signal</keyword>
<comment type="caution">
    <text evidence="5">The sequence shown here is derived from an EMBL/GenBank/DDBJ whole genome shotgun (WGS) entry which is preliminary data.</text>
</comment>
<dbReference type="SUPFAM" id="SSF49785">
    <property type="entry name" value="Galactose-binding domain-like"/>
    <property type="match status" value="2"/>
</dbReference>
<sequence length="1382" mass="145471">MNKRLFKKAFSAVLTAALLLTSNGVASLNASAAEKVYVEGVYTNFQKATMATNTTKQISTYVEPENATIQKMKFKSSDKDVVYVTTTGLVKALAPGKATITVTALDGSSQYEKVVITVLEDLLITDKNVDTENEVIVIDKTYGNVTIDESVGDADIYLAGVNVKNKLILESGEYSVYTYDSDMNEVVIDEAQADEEIVSFTTEDENEDSKTPKLVVGSNTKVSNLQAKVNAMIKQEDGSEIEGLTFTQDKDGKITLFLEGYVGNILLDASFGDMEIVSTGSKIGNVSVSGGENAGNVVLTDAGDSEIDNLTLTGAAKIEVAVPTKEVTIDEKAKGSSLTTKGSVGTIKNAGAESKIKVGGTVDNFVSEGKKADIDVAKGGYVGTIDLTGESSLLYGAGEVSEAYVNADNCRIDTVNTLVTVGEAKGTNVQGSDVKAGSSTTTEPPAIGGGGGGGITIPEPPMEINVGDEIYVNDYEEGPHGLTSVKGTVSIAVVDGGNGGGKAAKISSKSADWAGAGINLGEYLGKHVTIRIKADIKADEDGTLKATVNYNSSGYNQPEGCEIELTEAGTWYTLNGTFELGNDIESAILYFESPNLSNYYLDNVSITVESIGEAIRVEGVSLDQNEIEIRKRDTVKLNAILDPLNADNKNVTWESENASIASVDNNGNVTGVGDGTTRISATTADGGFKAYCSVTVAGEAPVITPAPAGSVIFDDMEVNTTLKTIGWGATAITAKVIIDPNNSNNRLLEVKPSNYNGAAVVQMTIPEGTTLGDYAKITYKAAWISGDVNNKTVRAEAGTSLTGQFGNEGTDARLIGTTSRGGSLTTALAEETITLNGTLSSLSGTIELAIGISCSGGTYYLDDIVLVPKTGGGGDTPVSQPILSADFEDGSTYELTGTIDTGISFADEGYNSNKSIKTVPGTSGLGWGNPGYSLSSYAGKTVTLITYMKHDDAEAKELKATFQIKNPANPDGAYDAVSHTIEQGVWTQFVKEVVIPEDATSVHLYFETNSASSFFIDNFLLYQGTQAQAEAAYTTLFPSVTPSDPSITSYDFEGGVSTFDTIGLTAEVITTAQMADEVKEGFATSNGLKVVNDNWNTVPKIAINLPAGTTLADYTKLTARYYSLAGTNARYKNAYLLAGEVLDYSGDTLDGSSNFITSVNNGFGEEGAWRTVTFDFTSDMVSAVTGSAIEIGLGMSAPGGATYILDDIAVLTSDGTEFVVENFDGAAPPLGKVGQSTVTTSIVTPEEIAGLILTNTSSKVLKLTNTDWNQAVKLDIVLPDGKTINDYEAVSFKVFMPRNTVDANGFYYKDFTVDFGTNITTASGRGWSTADHRGIWYNVDITIDETVKSTIGTVGTFEIALGCSTGETTPYYIDGVNLVPVP</sequence>
<dbReference type="RefSeq" id="WP_197661372.1">
    <property type="nucleotide sequence ID" value="NZ_JAEAGR010000009.1"/>
</dbReference>
<feature type="chain" id="PRO_5035164263" evidence="3">
    <location>
        <begin position="33"/>
        <end position="1382"/>
    </location>
</feature>
<feature type="domain" description="BIG2" evidence="4">
    <location>
        <begin position="37"/>
        <end position="114"/>
    </location>
</feature>
<gene>
    <name evidence="5" type="ORF">I5677_09610</name>
</gene>
<dbReference type="InterPro" id="IPR008964">
    <property type="entry name" value="Invasin/intimin_cell_adhesion"/>
</dbReference>
<dbReference type="Gene3D" id="2.60.40.1080">
    <property type="match status" value="2"/>
</dbReference>
<dbReference type="Gene3D" id="2.60.120.260">
    <property type="entry name" value="Galactose-binding domain-like"/>
    <property type="match status" value="2"/>
</dbReference>
<dbReference type="Pfam" id="PF02018">
    <property type="entry name" value="CBM_4_9"/>
    <property type="match status" value="2"/>
</dbReference>
<protein>
    <submittedName>
        <fullName evidence="5">Ig-like domain-containing protein</fullName>
    </submittedName>
</protein>
<dbReference type="SUPFAM" id="SSF49373">
    <property type="entry name" value="Invasin/intimin cell-adhesion fragments"/>
    <property type="match status" value="2"/>
</dbReference>
<dbReference type="SMART" id="SM00635">
    <property type="entry name" value="BID_2"/>
    <property type="match status" value="2"/>
</dbReference>
<keyword evidence="6" id="KW-1185">Reference proteome</keyword>
<feature type="region of interest" description="Disordered" evidence="2">
    <location>
        <begin position="430"/>
        <end position="454"/>
    </location>
</feature>
<evidence type="ECO:0000256" key="1">
    <source>
        <dbReference type="ARBA" id="ARBA00022801"/>
    </source>
</evidence>
<organism evidence="5 6">
    <name type="scientific">Mobilitalea sibirica</name>
    <dbReference type="NCBI Taxonomy" id="1462919"/>
    <lineage>
        <taxon>Bacteria</taxon>
        <taxon>Bacillati</taxon>
        <taxon>Bacillota</taxon>
        <taxon>Clostridia</taxon>
        <taxon>Lachnospirales</taxon>
        <taxon>Lachnospiraceae</taxon>
        <taxon>Mobilitalea</taxon>
    </lineage>
</organism>
<keyword evidence="1" id="KW-0378">Hydrolase</keyword>